<organism evidence="1">
    <name type="scientific">marine sediment metagenome</name>
    <dbReference type="NCBI Taxonomy" id="412755"/>
    <lineage>
        <taxon>unclassified sequences</taxon>
        <taxon>metagenomes</taxon>
        <taxon>ecological metagenomes</taxon>
    </lineage>
</organism>
<evidence type="ECO:0008006" key="2">
    <source>
        <dbReference type="Google" id="ProtNLM"/>
    </source>
</evidence>
<dbReference type="CDD" id="cd11542">
    <property type="entry name" value="NTP-PPase_u5"/>
    <property type="match status" value="1"/>
</dbReference>
<dbReference type="EMBL" id="LAZR01003471">
    <property type="protein sequence ID" value="KKN17975.1"/>
    <property type="molecule type" value="Genomic_DNA"/>
</dbReference>
<dbReference type="Gene3D" id="1.10.287.1080">
    <property type="entry name" value="MazG-like"/>
    <property type="match status" value="1"/>
</dbReference>
<proteinExistence type="predicted"/>
<dbReference type="AlphaFoldDB" id="A0A0F9NEM4"/>
<sequence>MSIDNPTDEELAETRAEIAAEVAEIFIVSFNRQSEKVHQNAVNKGFWDKPRNDGELIALIHSELSEALQALRNGNPASSNISCASPGFINCVSEELADTIIRIMDMADSRGWRVAEAIIAKMKYNESRPHKHGKEF</sequence>
<protein>
    <recommendedName>
        <fullName evidence="2">NTP pyrophosphohydrolase MazG putative catalytic core domain-containing protein</fullName>
    </recommendedName>
</protein>
<accession>A0A0F9NEM4</accession>
<dbReference type="SUPFAM" id="SSF101386">
    <property type="entry name" value="all-alpha NTP pyrophosphatases"/>
    <property type="match status" value="1"/>
</dbReference>
<gene>
    <name evidence="1" type="ORF">LCGC14_0960330</name>
</gene>
<name>A0A0F9NEM4_9ZZZZ</name>
<evidence type="ECO:0000313" key="1">
    <source>
        <dbReference type="EMBL" id="KKN17975.1"/>
    </source>
</evidence>
<reference evidence="1" key="1">
    <citation type="journal article" date="2015" name="Nature">
        <title>Complex archaea that bridge the gap between prokaryotes and eukaryotes.</title>
        <authorList>
            <person name="Spang A."/>
            <person name="Saw J.H."/>
            <person name="Jorgensen S.L."/>
            <person name="Zaremba-Niedzwiedzka K."/>
            <person name="Martijn J."/>
            <person name="Lind A.E."/>
            <person name="van Eijk R."/>
            <person name="Schleper C."/>
            <person name="Guy L."/>
            <person name="Ettema T.J."/>
        </authorList>
    </citation>
    <scope>NUCLEOTIDE SEQUENCE</scope>
</reference>
<comment type="caution">
    <text evidence="1">The sequence shown here is derived from an EMBL/GenBank/DDBJ whole genome shotgun (WGS) entry which is preliminary data.</text>
</comment>